<dbReference type="GeneID" id="91390166"/>
<evidence type="ECO:0000313" key="2">
    <source>
        <dbReference type="EMBL" id="MYR35387.1"/>
    </source>
</evidence>
<dbReference type="EMBL" id="WWHY01000001">
    <property type="protein sequence ID" value="MYR35387.1"/>
    <property type="molecule type" value="Genomic_DNA"/>
</dbReference>
<gene>
    <name evidence="2" type="ORF">GTW20_24780</name>
</gene>
<reference evidence="2 3" key="1">
    <citation type="journal article" date="2019" name="Nat. Commun.">
        <title>The antimicrobial potential of Streptomyces from insect microbiomes.</title>
        <authorList>
            <person name="Chevrette M.G."/>
            <person name="Carlson C.M."/>
            <person name="Ortega H.E."/>
            <person name="Thomas C."/>
            <person name="Ananiev G.E."/>
            <person name="Barns K.J."/>
            <person name="Book A.J."/>
            <person name="Cagnazzo J."/>
            <person name="Carlos C."/>
            <person name="Flanigan W."/>
            <person name="Grubbs K.J."/>
            <person name="Horn H.A."/>
            <person name="Hoffmann F.M."/>
            <person name="Klassen J.L."/>
            <person name="Knack J.J."/>
            <person name="Lewin G.R."/>
            <person name="McDonald B.R."/>
            <person name="Muller L."/>
            <person name="Melo W.G.P."/>
            <person name="Pinto-Tomas A.A."/>
            <person name="Schmitz A."/>
            <person name="Wendt-Pienkowski E."/>
            <person name="Wildman S."/>
            <person name="Zhao M."/>
            <person name="Zhang F."/>
            <person name="Bugni T.S."/>
            <person name="Andes D.R."/>
            <person name="Pupo M.T."/>
            <person name="Currie C.R."/>
        </authorList>
    </citation>
    <scope>NUCLEOTIDE SEQUENCE [LARGE SCALE GENOMIC DNA]</scope>
    <source>
        <strain evidence="2 3">SID5840</strain>
    </source>
</reference>
<feature type="region of interest" description="Disordered" evidence="1">
    <location>
        <begin position="29"/>
        <end position="51"/>
    </location>
</feature>
<name>A0A7K2IZY0_9ACTN</name>
<accession>A0A7K2IZY0</accession>
<evidence type="ECO:0000313" key="3">
    <source>
        <dbReference type="Proteomes" id="UP000467124"/>
    </source>
</evidence>
<dbReference type="Proteomes" id="UP000467124">
    <property type="component" value="Unassembled WGS sequence"/>
</dbReference>
<comment type="caution">
    <text evidence="2">The sequence shown here is derived from an EMBL/GenBank/DDBJ whole genome shotgun (WGS) entry which is preliminary data.</text>
</comment>
<sequence>MEAERSRGQHAALLCGLDECDADTYTLPGLPALPHRLDANDNPDGGVGRSR</sequence>
<evidence type="ECO:0000256" key="1">
    <source>
        <dbReference type="SAM" id="MobiDB-lite"/>
    </source>
</evidence>
<dbReference type="RefSeq" id="WP_159068767.1">
    <property type="nucleotide sequence ID" value="NZ_BAZE01000002.1"/>
</dbReference>
<protein>
    <submittedName>
        <fullName evidence="2">Uncharacterized protein</fullName>
    </submittedName>
</protein>
<organism evidence="2 3">
    <name type="scientific">Nocardiopsis alba</name>
    <dbReference type="NCBI Taxonomy" id="53437"/>
    <lineage>
        <taxon>Bacteria</taxon>
        <taxon>Bacillati</taxon>
        <taxon>Actinomycetota</taxon>
        <taxon>Actinomycetes</taxon>
        <taxon>Streptosporangiales</taxon>
        <taxon>Nocardiopsidaceae</taxon>
        <taxon>Nocardiopsis</taxon>
    </lineage>
</organism>
<proteinExistence type="predicted"/>
<dbReference type="AlphaFoldDB" id="A0A7K2IZY0"/>